<gene>
    <name evidence="3" type="ORF">EV645_8255</name>
</gene>
<dbReference type="InterPro" id="IPR047057">
    <property type="entry name" value="MerR_fam"/>
</dbReference>
<dbReference type="GO" id="GO:0003700">
    <property type="term" value="F:DNA-binding transcription factor activity"/>
    <property type="evidence" value="ECO:0007669"/>
    <property type="project" value="InterPro"/>
</dbReference>
<keyword evidence="1" id="KW-0238">DNA-binding</keyword>
<dbReference type="PANTHER" id="PTHR30204:SF89">
    <property type="entry name" value="HTH MERR-TYPE DOMAIN-CONTAINING PROTEIN"/>
    <property type="match status" value="1"/>
</dbReference>
<protein>
    <submittedName>
        <fullName evidence="3">MerR-like DNA binding protein</fullName>
    </submittedName>
</protein>
<dbReference type="EMBL" id="SHKR01000019">
    <property type="protein sequence ID" value="RZU01424.1"/>
    <property type="molecule type" value="Genomic_DNA"/>
</dbReference>
<feature type="domain" description="HTH merR-type" evidence="2">
    <location>
        <begin position="31"/>
        <end position="93"/>
    </location>
</feature>
<name>A0A4Q7VXF6_9ACTN</name>
<evidence type="ECO:0000313" key="4">
    <source>
        <dbReference type="Proteomes" id="UP000292027"/>
    </source>
</evidence>
<dbReference type="SUPFAM" id="SSF46955">
    <property type="entry name" value="Putative DNA-binding domain"/>
    <property type="match status" value="1"/>
</dbReference>
<dbReference type="GO" id="GO:0003677">
    <property type="term" value="F:DNA binding"/>
    <property type="evidence" value="ECO:0007669"/>
    <property type="project" value="UniProtKB-KW"/>
</dbReference>
<dbReference type="SMART" id="SM00422">
    <property type="entry name" value="HTH_MERR"/>
    <property type="match status" value="1"/>
</dbReference>
<dbReference type="AlphaFoldDB" id="A0A4Q7VXF6"/>
<dbReference type="Gene3D" id="1.10.1660.10">
    <property type="match status" value="1"/>
</dbReference>
<dbReference type="Pfam" id="PF13411">
    <property type="entry name" value="MerR_1"/>
    <property type="match status" value="1"/>
</dbReference>
<dbReference type="InterPro" id="IPR000551">
    <property type="entry name" value="MerR-type_HTH_dom"/>
</dbReference>
<evidence type="ECO:0000256" key="1">
    <source>
        <dbReference type="ARBA" id="ARBA00023125"/>
    </source>
</evidence>
<comment type="caution">
    <text evidence="3">The sequence shown here is derived from an EMBL/GenBank/DDBJ whole genome shotgun (WGS) entry which is preliminary data.</text>
</comment>
<dbReference type="OrthoDB" id="3191171at2"/>
<proteinExistence type="predicted"/>
<evidence type="ECO:0000313" key="3">
    <source>
        <dbReference type="EMBL" id="RZU01424.1"/>
    </source>
</evidence>
<evidence type="ECO:0000259" key="2">
    <source>
        <dbReference type="PROSITE" id="PS50937"/>
    </source>
</evidence>
<dbReference type="PANTHER" id="PTHR30204">
    <property type="entry name" value="REDOX-CYCLING DRUG-SENSING TRANSCRIPTIONAL ACTIVATOR SOXR"/>
    <property type="match status" value="1"/>
</dbReference>
<dbReference type="InterPro" id="IPR009061">
    <property type="entry name" value="DNA-bd_dom_put_sf"/>
</dbReference>
<dbReference type="RefSeq" id="WP_130450570.1">
    <property type="nucleotide sequence ID" value="NZ_SHKR01000019.1"/>
</dbReference>
<dbReference type="PROSITE" id="PS50937">
    <property type="entry name" value="HTH_MERR_2"/>
    <property type="match status" value="1"/>
</dbReference>
<accession>A0A4Q7VXF6</accession>
<dbReference type="CDD" id="cd00592">
    <property type="entry name" value="HTH_MerR-like"/>
    <property type="match status" value="1"/>
</dbReference>
<sequence>MARPDPSAADSTAGGPADGRGIGQVLQLLQAEFADVTISKIRFLEAEGLVTPARTASGYRKFSAADVERLRYVLTAQRDQYLPLKVIKEHLGAIDRGLRPAAAGPPVAPSSLPQTPGQPVADDFGASGTELRLTRSELQAAAGVSSELLGELESHGLVVASGNHYGGDAIVIAQVAAELAGYGLEPRHLRAFRTAADREVGLIEQVTGPRRTEQTGELAALTVRLHTALVRSRLPRP</sequence>
<organism evidence="3 4">
    <name type="scientific">Kribbella rubisoli</name>
    <dbReference type="NCBI Taxonomy" id="3075929"/>
    <lineage>
        <taxon>Bacteria</taxon>
        <taxon>Bacillati</taxon>
        <taxon>Actinomycetota</taxon>
        <taxon>Actinomycetes</taxon>
        <taxon>Propionibacteriales</taxon>
        <taxon>Kribbellaceae</taxon>
        <taxon>Kribbella</taxon>
    </lineage>
</organism>
<reference evidence="3 4" key="1">
    <citation type="journal article" date="2015" name="Stand. Genomic Sci.">
        <title>Genomic Encyclopedia of Bacterial and Archaeal Type Strains, Phase III: the genomes of soil and plant-associated and newly described type strains.</title>
        <authorList>
            <person name="Whitman W.B."/>
            <person name="Woyke T."/>
            <person name="Klenk H.P."/>
            <person name="Zhou Y."/>
            <person name="Lilburn T.G."/>
            <person name="Beck B.J."/>
            <person name="De Vos P."/>
            <person name="Vandamme P."/>
            <person name="Eisen J.A."/>
            <person name="Garrity G."/>
            <person name="Hugenholtz P."/>
            <person name="Kyrpides N.C."/>
        </authorList>
    </citation>
    <scope>NUCLEOTIDE SEQUENCE [LARGE SCALE GENOMIC DNA]</scope>
    <source>
        <strain evidence="3 4">VKM Ac-2540</strain>
    </source>
</reference>
<dbReference type="Proteomes" id="UP000292027">
    <property type="component" value="Unassembled WGS sequence"/>
</dbReference>
<keyword evidence="4" id="KW-1185">Reference proteome</keyword>